<dbReference type="PIRSF" id="PIRSF004923">
    <property type="entry name" value="RseC"/>
    <property type="match status" value="1"/>
</dbReference>
<dbReference type="InterPro" id="IPR026268">
    <property type="entry name" value="RseC"/>
</dbReference>
<dbReference type="InterPro" id="IPR007359">
    <property type="entry name" value="SigmaE_reg_RseC_MucC"/>
</dbReference>
<keyword evidence="1" id="KW-0812">Transmembrane</keyword>
<dbReference type="Pfam" id="PF04246">
    <property type="entry name" value="RseC_MucC"/>
    <property type="match status" value="1"/>
</dbReference>
<dbReference type="PANTHER" id="PTHR35867:SF1">
    <property type="entry name" value="PROTEIN RSEC"/>
    <property type="match status" value="1"/>
</dbReference>
<dbReference type="PANTHER" id="PTHR35867">
    <property type="entry name" value="PROTEIN RSEC"/>
    <property type="match status" value="1"/>
</dbReference>
<evidence type="ECO:0000313" key="2">
    <source>
        <dbReference type="EMBL" id="MBC3888077.1"/>
    </source>
</evidence>
<accession>A0A923HUS2</accession>
<dbReference type="EMBL" id="WJBD01000006">
    <property type="protein sequence ID" value="MBC3888077.1"/>
    <property type="molecule type" value="Genomic_DNA"/>
</dbReference>
<proteinExistence type="predicted"/>
<keyword evidence="3" id="KW-1185">Reference proteome</keyword>
<evidence type="ECO:0000256" key="1">
    <source>
        <dbReference type="SAM" id="Phobius"/>
    </source>
</evidence>
<dbReference type="RefSeq" id="WP_148566292.1">
    <property type="nucleotide sequence ID" value="NZ_RXYA01000003.1"/>
</dbReference>
<dbReference type="Proteomes" id="UP000616595">
    <property type="component" value="Unassembled WGS sequence"/>
</dbReference>
<keyword evidence="1" id="KW-0472">Membrane</keyword>
<keyword evidence="1" id="KW-1133">Transmembrane helix</keyword>
<dbReference type="AlphaFoldDB" id="A0A923HUS2"/>
<name>A0A923HUS2_9FIRM</name>
<comment type="caution">
    <text evidence="2">The sequence shown here is derived from an EMBL/GenBank/DDBJ whole genome shotgun (WGS) entry which is preliminary data.</text>
</comment>
<organism evidence="2 3">
    <name type="scientific">Acetobacterium paludosum</name>
    <dbReference type="NCBI Taxonomy" id="52693"/>
    <lineage>
        <taxon>Bacteria</taxon>
        <taxon>Bacillati</taxon>
        <taxon>Bacillota</taxon>
        <taxon>Clostridia</taxon>
        <taxon>Eubacteriales</taxon>
        <taxon>Eubacteriaceae</taxon>
        <taxon>Acetobacterium</taxon>
    </lineage>
</organism>
<gene>
    <name evidence="2" type="ORF">GH810_07120</name>
</gene>
<sequence length="138" mass="14659">MKQEEIGIVVGVEGELAKVSAARHADCKDCGACPGEDAIIMDVRNPIGAKPGQKVAFEIQEANMIIAAFMVYVMPLLAAAVGAVMGWFVANKLGQPLVPFQIGGGIIVFCLSLIFVKLYDKAVKKDVKSLPVITKILS</sequence>
<reference evidence="2" key="2">
    <citation type="submission" date="2020-10" db="EMBL/GenBank/DDBJ databases">
        <title>Comparative genomics of the Acetobacterium genus.</title>
        <authorList>
            <person name="Marshall C."/>
            <person name="May H."/>
            <person name="Norman S."/>
        </authorList>
    </citation>
    <scope>NUCLEOTIDE SEQUENCE</scope>
    <source>
        <strain evidence="2">DER-2019</strain>
    </source>
</reference>
<feature type="transmembrane region" description="Helical" evidence="1">
    <location>
        <begin position="100"/>
        <end position="119"/>
    </location>
</feature>
<feature type="transmembrane region" description="Helical" evidence="1">
    <location>
        <begin position="64"/>
        <end position="88"/>
    </location>
</feature>
<reference evidence="2" key="1">
    <citation type="submission" date="2019-10" db="EMBL/GenBank/DDBJ databases">
        <authorList>
            <person name="Ross D.E."/>
            <person name="Gulliver D."/>
        </authorList>
    </citation>
    <scope>NUCLEOTIDE SEQUENCE</scope>
    <source>
        <strain evidence="2">DER-2019</strain>
    </source>
</reference>
<dbReference type="OrthoDB" id="307768at2"/>
<protein>
    <submittedName>
        <fullName evidence="2">Siderophore-interacting protein</fullName>
    </submittedName>
</protein>
<evidence type="ECO:0000313" key="3">
    <source>
        <dbReference type="Proteomes" id="UP000616595"/>
    </source>
</evidence>